<dbReference type="PROSITE" id="PS00722">
    <property type="entry name" value="FTHFS_2"/>
    <property type="match status" value="1"/>
</dbReference>
<sequence length="555" mass="59518">MKTDIEIAQAAEIQPITKIAEKIGLSFDDIDLYGKYKAKIPLEVLEKFDEQNDGKLVLVTSINPTPAGEGKSTVTVGLADAFARQDKNVMVALREPSLGPVMGIKGGAAGGGFAQVLPMEDINLHFTGDIHAITTANNAISAFLDNSLHQGNPLNIDPRRIIWKRVLDLNDRALRHVTIGLGGPLNGVPREDGFDITVASEIMAVLCLATSISDLKERLARIVIAQNYDRKPVSVGDLGVQGAIAMLLKDALKPNLVQTIEGTPALIHGGPFANIAHGCNSVLATKTALKLADIVITEAGFGADLGGEKFLDIKTRQLGKQPDAVVIVATLRALKMHGGVDKKELTSENVEAVKKGFANLERHIKNMQSYGLPVIVAINQFASDTESEISTLKELTEALGVSVSLTQVFAKGGEGGLDLAEKLSAMLQAKPDFRYLYELNQPLSVKLDKVVTEIYGGSKVNLSPKAKRQMREIEENGWNNLPVCMSKTQYSFSDQANLLAAPEGFEVTVRELIPKIGAGFIVALLGDVMTMPGLPKNPAALKMDVTDDGKISGLF</sequence>
<dbReference type="Proteomes" id="UP000028401">
    <property type="component" value="Unassembled WGS sequence"/>
</dbReference>
<dbReference type="Pfam" id="PF01268">
    <property type="entry name" value="FTHFS"/>
    <property type="match status" value="1"/>
</dbReference>
<evidence type="ECO:0000256" key="6">
    <source>
        <dbReference type="ARBA" id="ARBA00049033"/>
    </source>
</evidence>
<dbReference type="GO" id="GO:0035999">
    <property type="term" value="P:tetrahydrofolate interconversion"/>
    <property type="evidence" value="ECO:0007669"/>
    <property type="project" value="UniProtKB-UniRule"/>
</dbReference>
<dbReference type="InterPro" id="IPR000559">
    <property type="entry name" value="Formate_THF_ligase"/>
</dbReference>
<comment type="catalytic activity">
    <reaction evidence="6 8">
        <text>(6S)-5,6,7,8-tetrahydrofolate + formate + ATP = (6R)-10-formyltetrahydrofolate + ADP + phosphate</text>
        <dbReference type="Rhea" id="RHEA:20221"/>
        <dbReference type="ChEBI" id="CHEBI:15740"/>
        <dbReference type="ChEBI" id="CHEBI:30616"/>
        <dbReference type="ChEBI" id="CHEBI:43474"/>
        <dbReference type="ChEBI" id="CHEBI:57453"/>
        <dbReference type="ChEBI" id="CHEBI:195366"/>
        <dbReference type="ChEBI" id="CHEBI:456216"/>
        <dbReference type="EC" id="6.3.4.3"/>
    </reaction>
</comment>
<proteinExistence type="inferred from homology"/>
<dbReference type="RefSeq" id="WP_042747564.1">
    <property type="nucleotide sequence ID" value="NZ_AZSI01000002.1"/>
</dbReference>
<dbReference type="SUPFAM" id="SSF52540">
    <property type="entry name" value="P-loop containing nucleoside triphosphate hydrolases"/>
    <property type="match status" value="1"/>
</dbReference>
<evidence type="ECO:0000256" key="7">
    <source>
        <dbReference type="ARBA" id="ARBA00061363"/>
    </source>
</evidence>
<dbReference type="UniPathway" id="UPA00193"/>
<evidence type="ECO:0000256" key="5">
    <source>
        <dbReference type="ARBA" id="ARBA00022840"/>
    </source>
</evidence>
<keyword evidence="5 8" id="KW-0067">ATP-binding</keyword>
<name>A0A084AEN1_LACLC</name>
<dbReference type="AlphaFoldDB" id="A0A084AEN1"/>
<dbReference type="Gene3D" id="3.40.50.300">
    <property type="entry name" value="P-loop containing nucleotide triphosphate hydrolases"/>
    <property type="match status" value="1"/>
</dbReference>
<comment type="similarity">
    <text evidence="7 8">Belongs to the formate--tetrahydrofolate ligase family.</text>
</comment>
<keyword evidence="2 8" id="KW-0554">One-carbon metabolism</keyword>
<accession>A0A084AEN1</accession>
<evidence type="ECO:0000256" key="1">
    <source>
        <dbReference type="ARBA" id="ARBA00004777"/>
    </source>
</evidence>
<dbReference type="FunFam" id="3.10.410.10:FF:000001">
    <property type="entry name" value="Putative formate--tetrahydrofolate ligase"/>
    <property type="match status" value="1"/>
</dbReference>
<dbReference type="NCBIfam" id="NF010030">
    <property type="entry name" value="PRK13505.1"/>
    <property type="match status" value="1"/>
</dbReference>
<reference evidence="9 10" key="1">
    <citation type="submission" date="2014-06" db="EMBL/GenBank/DDBJ databases">
        <title>Draft genome sequence of the putrescine producing strain Lactococcus lactis subsp cremoris GE214.</title>
        <authorList>
            <person name="Ladero V."/>
            <person name="Linares D.M."/>
            <person name="del Rio B."/>
            <person name="Mayo B."/>
            <person name="Martin M.C."/>
            <person name="Fernandez M."/>
            <person name="Alvarez M.A."/>
        </authorList>
    </citation>
    <scope>NUCLEOTIDE SEQUENCE [LARGE SCALE GENOMIC DNA]</scope>
    <source>
        <strain evidence="9 10">GE214</strain>
    </source>
</reference>
<dbReference type="EC" id="6.3.4.3" evidence="8"/>
<protein>
    <recommendedName>
        <fullName evidence="8">Formate--tetrahydrofolate ligase</fullName>
        <ecNumber evidence="8">6.3.4.3</ecNumber>
    </recommendedName>
    <alternativeName>
        <fullName evidence="8">Formyltetrahydrofolate synthetase</fullName>
        <shortName evidence="8">FHS</shortName>
        <shortName evidence="8">FTHFS</shortName>
    </alternativeName>
</protein>
<comment type="caution">
    <text evidence="9">The sequence shown here is derived from an EMBL/GenBank/DDBJ whole genome shotgun (WGS) entry which is preliminary data.</text>
</comment>
<feature type="binding site" evidence="8">
    <location>
        <begin position="65"/>
        <end position="72"/>
    </location>
    <ligand>
        <name>ATP</name>
        <dbReference type="ChEBI" id="CHEBI:30616"/>
    </ligand>
</feature>
<evidence type="ECO:0000256" key="4">
    <source>
        <dbReference type="ARBA" id="ARBA00022741"/>
    </source>
</evidence>
<dbReference type="FunFam" id="3.30.1510.10:FF:000001">
    <property type="entry name" value="Formate--tetrahydrofolate ligase"/>
    <property type="match status" value="1"/>
</dbReference>
<dbReference type="HAMAP" id="MF_01543">
    <property type="entry name" value="FTHFS"/>
    <property type="match status" value="1"/>
</dbReference>
<evidence type="ECO:0000313" key="10">
    <source>
        <dbReference type="Proteomes" id="UP000028401"/>
    </source>
</evidence>
<comment type="pathway">
    <text evidence="1 8">One-carbon metabolism; tetrahydrofolate interconversion.</text>
</comment>
<dbReference type="GO" id="GO:0004329">
    <property type="term" value="F:formate-tetrahydrofolate ligase activity"/>
    <property type="evidence" value="ECO:0007669"/>
    <property type="project" value="UniProtKB-UniRule"/>
</dbReference>
<dbReference type="Gene3D" id="3.30.1510.10">
    <property type="entry name" value="Domain 2, N(10)-formyltetrahydrofolate synthetase"/>
    <property type="match status" value="1"/>
</dbReference>
<gene>
    <name evidence="8" type="primary">fhs</name>
    <name evidence="9" type="ORF">U725_00082</name>
</gene>
<evidence type="ECO:0000256" key="8">
    <source>
        <dbReference type="HAMAP-Rule" id="MF_01543"/>
    </source>
</evidence>
<dbReference type="InterPro" id="IPR027417">
    <property type="entry name" value="P-loop_NTPase"/>
</dbReference>
<dbReference type="EMBL" id="AZSI01000002">
    <property type="protein sequence ID" value="KEY63760.1"/>
    <property type="molecule type" value="Genomic_DNA"/>
</dbReference>
<dbReference type="InterPro" id="IPR020628">
    <property type="entry name" value="Formate_THF_ligase_CS"/>
</dbReference>
<keyword evidence="4 8" id="KW-0547">Nucleotide-binding</keyword>
<evidence type="ECO:0000256" key="3">
    <source>
        <dbReference type="ARBA" id="ARBA00022598"/>
    </source>
</evidence>
<keyword evidence="3 8" id="KW-0436">Ligase</keyword>
<organism evidence="9 10">
    <name type="scientific">Lactococcus cremoris subsp. cremoris GE214</name>
    <dbReference type="NCBI Taxonomy" id="1415168"/>
    <lineage>
        <taxon>Bacteria</taxon>
        <taxon>Bacillati</taxon>
        <taxon>Bacillota</taxon>
        <taxon>Bacilli</taxon>
        <taxon>Lactobacillales</taxon>
        <taxon>Streptococcaceae</taxon>
        <taxon>Lactococcus</taxon>
        <taxon>Lactococcus cremoris subsp. cremoris</taxon>
    </lineage>
</organism>
<dbReference type="CDD" id="cd00477">
    <property type="entry name" value="FTHFS"/>
    <property type="match status" value="1"/>
</dbReference>
<dbReference type="GO" id="GO:0005524">
    <property type="term" value="F:ATP binding"/>
    <property type="evidence" value="ECO:0007669"/>
    <property type="project" value="UniProtKB-UniRule"/>
</dbReference>
<dbReference type="PATRIC" id="fig|1415168.3.peg.89"/>
<evidence type="ECO:0000313" key="9">
    <source>
        <dbReference type="EMBL" id="KEY63760.1"/>
    </source>
</evidence>
<dbReference type="PROSITE" id="PS00721">
    <property type="entry name" value="FTHFS_1"/>
    <property type="match status" value="1"/>
</dbReference>
<evidence type="ECO:0000256" key="2">
    <source>
        <dbReference type="ARBA" id="ARBA00022563"/>
    </source>
</evidence>
<dbReference type="Gene3D" id="3.10.410.10">
    <property type="entry name" value="Formyltetrahydrofolate synthetase, domain 3"/>
    <property type="match status" value="1"/>
</dbReference>